<organism evidence="4 6">
    <name type="scientific">Citrobacter freundii</name>
    <dbReference type="NCBI Taxonomy" id="546"/>
    <lineage>
        <taxon>Bacteria</taxon>
        <taxon>Pseudomonadati</taxon>
        <taxon>Pseudomonadota</taxon>
        <taxon>Gammaproteobacteria</taxon>
        <taxon>Enterobacterales</taxon>
        <taxon>Enterobacteriaceae</taxon>
        <taxon>Citrobacter</taxon>
        <taxon>Citrobacter freundii complex</taxon>
    </lineage>
</organism>
<protein>
    <submittedName>
        <fullName evidence="4">Zinc ribbon domain-containing protein</fullName>
    </submittedName>
</protein>
<keyword evidence="1" id="KW-0812">Transmembrane</keyword>
<evidence type="ECO:0000313" key="6">
    <source>
        <dbReference type="Proteomes" id="UP000885148"/>
    </source>
</evidence>
<keyword evidence="1" id="KW-0472">Membrane</keyword>
<feature type="transmembrane region" description="Helical" evidence="1">
    <location>
        <begin position="28"/>
        <end position="46"/>
    </location>
</feature>
<proteinExistence type="predicted"/>
<dbReference type="EMBL" id="ABLGCN030000003">
    <property type="protein sequence ID" value="EMM7457440.1"/>
    <property type="molecule type" value="Genomic_DNA"/>
</dbReference>
<evidence type="ECO:0000313" key="3">
    <source>
        <dbReference type="EMBL" id="EMM7457440.1"/>
    </source>
</evidence>
<name>A0A336NV27_CITFR</name>
<dbReference type="Proteomes" id="UP001169574">
    <property type="component" value="Unassembled WGS sequence"/>
</dbReference>
<reference evidence="4" key="2">
    <citation type="submission" date="2021-07" db="EMBL/GenBank/DDBJ databases">
        <authorList>
            <consortium name="NCBI Pathogen Detection Project"/>
        </authorList>
    </citation>
    <scope>NUCLEOTIDE SEQUENCE</scope>
    <source>
        <strain evidence="4">91871</strain>
    </source>
</reference>
<evidence type="ECO:0000256" key="1">
    <source>
        <dbReference type="SAM" id="Phobius"/>
    </source>
</evidence>
<dbReference type="InterPro" id="IPR059113">
    <property type="entry name" value="Znf_ribbon"/>
</dbReference>
<dbReference type="EMBL" id="CP114564">
    <property type="protein sequence ID" value="WAZ59404.1"/>
    <property type="molecule type" value="Genomic_DNA"/>
</dbReference>
<reference evidence="5" key="3">
    <citation type="submission" date="2022-12" db="EMBL/GenBank/DDBJ databases">
        <title>2953647.</title>
        <authorList>
            <person name="Hergert J."/>
            <person name="Casey R."/>
            <person name="Wagner J."/>
            <person name="Young E.L."/>
            <person name="Oakeson K.F."/>
        </authorList>
    </citation>
    <scope>NUCLEOTIDE SEQUENCE</scope>
    <source>
        <strain evidence="5">2953647</strain>
    </source>
</reference>
<dbReference type="Pfam" id="PF13248">
    <property type="entry name" value="Zn_ribbon_3"/>
    <property type="match status" value="1"/>
</dbReference>
<accession>A0A336NV27</accession>
<evidence type="ECO:0000259" key="2">
    <source>
        <dbReference type="Pfam" id="PF13248"/>
    </source>
</evidence>
<reference evidence="3" key="4">
    <citation type="submission" date="2024-02" db="EMBL/GenBank/DDBJ databases">
        <authorList>
            <consortium name="Clinical and Environmental Microbiology Branch: Whole genome sequencing antimicrobial resistance pathogens in the healthcare setting"/>
        </authorList>
    </citation>
    <scope>NUCLEOTIDE SEQUENCE</scope>
    <source>
        <strain evidence="3">Whole organism</strain>
    </source>
</reference>
<evidence type="ECO:0000313" key="5">
    <source>
        <dbReference type="EMBL" id="WAZ59404.1"/>
    </source>
</evidence>
<keyword evidence="7" id="KW-1185">Reference proteome</keyword>
<evidence type="ECO:0000313" key="4">
    <source>
        <dbReference type="EMBL" id="HBH7042049.1"/>
    </source>
</evidence>
<gene>
    <name evidence="4" type="ORF">KV121_002109</name>
    <name evidence="5" type="ORF">O4000_11080</name>
    <name evidence="3" type="ORF">P7U51_001935</name>
</gene>
<evidence type="ECO:0000313" key="7">
    <source>
        <dbReference type="Proteomes" id="UP001164536"/>
    </source>
</evidence>
<dbReference type="EMBL" id="DAESCB010000005">
    <property type="protein sequence ID" value="HBH7042049.1"/>
    <property type="molecule type" value="Genomic_DNA"/>
</dbReference>
<dbReference type="Proteomes" id="UP000885148">
    <property type="component" value="Unassembled WGS sequence"/>
</dbReference>
<dbReference type="AlphaFoldDB" id="A0A336NV27"/>
<keyword evidence="1" id="KW-1133">Transmembrane helix</keyword>
<sequence>MEILLISIVIGLIPALIASSKGRSFLGWWIYGALLFIVALVHSLVIKKDVQFEEKEKLEFDGMKKCPFCAELIKKEAIKCKHCGSDLLSSDHPTKTDEEYLEEARRKVWEK</sequence>
<feature type="domain" description="Putative zinc-ribbon" evidence="2">
    <location>
        <begin position="63"/>
        <end position="87"/>
    </location>
</feature>
<dbReference type="RefSeq" id="WP_016150476.1">
    <property type="nucleotide sequence ID" value="NZ_CP099037.1"/>
</dbReference>
<dbReference type="Proteomes" id="UP001164536">
    <property type="component" value="Chromosome"/>
</dbReference>
<reference evidence="4" key="1">
    <citation type="journal article" date="2018" name="Genome Biol.">
        <title>SKESA: strategic k-mer extension for scrupulous assemblies.</title>
        <authorList>
            <person name="Souvorov A."/>
            <person name="Agarwala R."/>
            <person name="Lipman D.J."/>
        </authorList>
    </citation>
    <scope>NUCLEOTIDE SEQUENCE</scope>
    <source>
        <strain evidence="4">91871</strain>
    </source>
</reference>